<dbReference type="InterPro" id="IPR057670">
    <property type="entry name" value="SH3_retrovirus"/>
</dbReference>
<feature type="region of interest" description="Disordered" evidence="1">
    <location>
        <begin position="351"/>
        <end position="377"/>
    </location>
</feature>
<proteinExistence type="predicted"/>
<evidence type="ECO:0000313" key="4">
    <source>
        <dbReference type="Proteomes" id="UP000235145"/>
    </source>
</evidence>
<evidence type="ECO:0000313" key="3">
    <source>
        <dbReference type="EMBL" id="KAJ0207840.1"/>
    </source>
</evidence>
<protein>
    <recommendedName>
        <fullName evidence="2">Retroviral polymerase SH3-like domain-containing protein</fullName>
    </recommendedName>
</protein>
<evidence type="ECO:0000259" key="2">
    <source>
        <dbReference type="Pfam" id="PF25597"/>
    </source>
</evidence>
<evidence type="ECO:0000256" key="1">
    <source>
        <dbReference type="SAM" id="MobiDB-lite"/>
    </source>
</evidence>
<feature type="domain" description="Retroviral polymerase SH3-like" evidence="2">
    <location>
        <begin position="469"/>
        <end position="524"/>
    </location>
</feature>
<name>A0A9R1VN08_LACSA</name>
<feature type="compositionally biased region" description="Polar residues" evidence="1">
    <location>
        <begin position="584"/>
        <end position="604"/>
    </location>
</feature>
<dbReference type="EMBL" id="NBSK02000005">
    <property type="protein sequence ID" value="KAJ0207840.1"/>
    <property type="molecule type" value="Genomic_DNA"/>
</dbReference>
<feature type="region of interest" description="Disordered" evidence="1">
    <location>
        <begin position="583"/>
        <end position="604"/>
    </location>
</feature>
<dbReference type="AlphaFoldDB" id="A0A9R1VN08"/>
<comment type="caution">
    <text evidence="3">The sequence shown here is derived from an EMBL/GenBank/DDBJ whole genome shotgun (WGS) entry which is preliminary data.</text>
</comment>
<dbReference type="Proteomes" id="UP000235145">
    <property type="component" value="Unassembled WGS sequence"/>
</dbReference>
<accession>A0A9R1VN08</accession>
<dbReference type="Pfam" id="PF25597">
    <property type="entry name" value="SH3_retrovirus"/>
    <property type="match status" value="1"/>
</dbReference>
<reference evidence="3 4" key="1">
    <citation type="journal article" date="2017" name="Nat. Commun.">
        <title>Genome assembly with in vitro proximity ligation data and whole-genome triplication in lettuce.</title>
        <authorList>
            <person name="Reyes-Chin-Wo S."/>
            <person name="Wang Z."/>
            <person name="Yang X."/>
            <person name="Kozik A."/>
            <person name="Arikit S."/>
            <person name="Song C."/>
            <person name="Xia L."/>
            <person name="Froenicke L."/>
            <person name="Lavelle D.O."/>
            <person name="Truco M.J."/>
            <person name="Xia R."/>
            <person name="Zhu S."/>
            <person name="Xu C."/>
            <person name="Xu H."/>
            <person name="Xu X."/>
            <person name="Cox K."/>
            <person name="Korf I."/>
            <person name="Meyers B.C."/>
            <person name="Michelmore R.W."/>
        </authorList>
    </citation>
    <scope>NUCLEOTIDE SEQUENCE [LARGE SCALE GENOMIC DNA]</scope>
    <source>
        <strain evidence="4">cv. Salinas</strain>
        <tissue evidence="3">Seedlings</tissue>
    </source>
</reference>
<sequence length="604" mass="68752">MSTYFVPKSSVCNKIPLFDQYNFSHWRSKAMKVLEFTDFDMLDVINKGPIDVMHQSSSNGASSSKLQGKFIPCYNKEEKRMLNLDVKARISIRNSLPFSVYFLVQNCSTAQQMMTILASAFVKNSSDGEVKCLMAHNVESHAVTSYDSVGILNDDSPHTVDNLKSKRDDTSAYQIKNHVNLSSIDNIEKEDMIHLPHFNLLISNKRKSPLSLELKILKEKLIALENSLFVLKRENTYQCKKILGGDIEGAVSLTKIESKETFYKVECLKEDFKSRFVNSYFINQTLSNTHFSTDSNGITKCVTKLYALDPSLQPSHNEHVLPSTKTLLKFPICKGEVHYVNKILSMFPQCSVSDSEPEDQLKTSTPENSSKDHESHDNIFAQSQESLRTFWLLELPNKMILQKEEIELLLKLEELWFLKLVFHCHFGLKPSIQGVIPKTGLLLSNVMGKLLMSYGKEENQTFFHVFGRVCYISNQRDQRSKIEAKADEGVFLGYSSVSKAYRVFILSRQIVEETIHVTFNENPFLHDRVDHPSSILYELTYSPSDPVPELLSNDDDPIVPNVDQLISSQPIPEDQPIVYEEYDSSNQEVSAHSNTNGISNPRIL</sequence>
<organism evidence="3 4">
    <name type="scientific">Lactuca sativa</name>
    <name type="common">Garden lettuce</name>
    <dbReference type="NCBI Taxonomy" id="4236"/>
    <lineage>
        <taxon>Eukaryota</taxon>
        <taxon>Viridiplantae</taxon>
        <taxon>Streptophyta</taxon>
        <taxon>Embryophyta</taxon>
        <taxon>Tracheophyta</taxon>
        <taxon>Spermatophyta</taxon>
        <taxon>Magnoliopsida</taxon>
        <taxon>eudicotyledons</taxon>
        <taxon>Gunneridae</taxon>
        <taxon>Pentapetalae</taxon>
        <taxon>asterids</taxon>
        <taxon>campanulids</taxon>
        <taxon>Asterales</taxon>
        <taxon>Asteraceae</taxon>
        <taxon>Cichorioideae</taxon>
        <taxon>Cichorieae</taxon>
        <taxon>Lactucinae</taxon>
        <taxon>Lactuca</taxon>
    </lineage>
</organism>
<gene>
    <name evidence="3" type="ORF">LSAT_V11C500261860</name>
</gene>
<keyword evidence="4" id="KW-1185">Reference proteome</keyword>